<dbReference type="SUPFAM" id="SSF50494">
    <property type="entry name" value="Trypsin-like serine proteases"/>
    <property type="match status" value="1"/>
</dbReference>
<dbReference type="PROSITE" id="PS00135">
    <property type="entry name" value="TRYPSIN_SER"/>
    <property type="match status" value="1"/>
</dbReference>
<name>A0A6J2JNM5_BOMMA</name>
<dbReference type="FunFam" id="2.40.10.10:FF:000068">
    <property type="entry name" value="transmembrane protease serine 2"/>
    <property type="match status" value="1"/>
</dbReference>
<dbReference type="PANTHER" id="PTHR24276">
    <property type="entry name" value="POLYSERASE-RELATED"/>
    <property type="match status" value="1"/>
</dbReference>
<keyword evidence="4 11" id="KW-0378">Hydrolase</keyword>
<evidence type="ECO:0000256" key="1">
    <source>
        <dbReference type="ARBA" id="ARBA00004239"/>
    </source>
</evidence>
<dbReference type="CDD" id="cd00190">
    <property type="entry name" value="Tryp_SPc"/>
    <property type="match status" value="1"/>
</dbReference>
<proteinExistence type="inferred from homology"/>
<dbReference type="PANTHER" id="PTHR24276:SF91">
    <property type="entry name" value="AT26814P-RELATED"/>
    <property type="match status" value="1"/>
</dbReference>
<keyword evidence="7" id="KW-1199">Hemostasis impairing toxin</keyword>
<comment type="function">
    <text evidence="9">Fibrinolytic activity; shows preferential cleavage of Arg-Gly bonds in all three fibrinogen chains. Contact with the caterpillars causes severe bleeding, due the anticoagulant effect of the protein.</text>
</comment>
<evidence type="ECO:0000256" key="11">
    <source>
        <dbReference type="RuleBase" id="RU363034"/>
    </source>
</evidence>
<dbReference type="Gene3D" id="2.40.10.10">
    <property type="entry name" value="Trypsin-like serine proteases"/>
    <property type="match status" value="1"/>
</dbReference>
<evidence type="ECO:0000256" key="7">
    <source>
        <dbReference type="ARBA" id="ARBA00023240"/>
    </source>
</evidence>
<dbReference type="KEGG" id="bman:114242835"/>
<keyword evidence="3 11" id="KW-0645">Protease</keyword>
<dbReference type="GeneID" id="114242835"/>
<evidence type="ECO:0000256" key="12">
    <source>
        <dbReference type="SAM" id="SignalP"/>
    </source>
</evidence>
<comment type="subcellular location">
    <subcellularLocation>
        <location evidence="1">Secreted</location>
        <location evidence="1">Extracellular space</location>
    </subcellularLocation>
</comment>
<evidence type="ECO:0000256" key="5">
    <source>
        <dbReference type="ARBA" id="ARBA00022825"/>
    </source>
</evidence>
<keyword evidence="14" id="KW-1185">Reference proteome</keyword>
<evidence type="ECO:0000256" key="9">
    <source>
        <dbReference type="ARBA" id="ARBA00055534"/>
    </source>
</evidence>
<sequence length="255" mass="27492">MRTAILLFVYGLAAVTAGPTNPQRIVGGTETTIQQYPEMVALLFSFLGTSFSQSCGGSILNSRAVLTAGHCVVGDPAWRWRLRVGSSMPNSGGVVHNTNRIIMHPGYTTSLGNDIAIIHSASAFSFNNAVRPAIIAGSNYPLADNQVVWATGWGSISFHGPLSPVLRHVQVYTVNQNICRQRYSEIGRSITDNMLCSGILDIGGRDQCQGDSGGPLFHNRNVVGICSWGERCALPRFPGVNVRVTRYTAWIQANA</sequence>
<dbReference type="Pfam" id="PF00089">
    <property type="entry name" value="Trypsin"/>
    <property type="match status" value="1"/>
</dbReference>
<feature type="domain" description="Peptidase S1" evidence="13">
    <location>
        <begin position="25"/>
        <end position="255"/>
    </location>
</feature>
<evidence type="ECO:0000256" key="10">
    <source>
        <dbReference type="ARBA" id="ARBA00084094"/>
    </source>
</evidence>
<dbReference type="AlphaFoldDB" id="A0A6J2JNM5"/>
<dbReference type="InterPro" id="IPR009003">
    <property type="entry name" value="Peptidase_S1_PA"/>
</dbReference>
<dbReference type="PRINTS" id="PR00722">
    <property type="entry name" value="CHYMOTRYPSIN"/>
</dbReference>
<dbReference type="OrthoDB" id="9425590at2759"/>
<dbReference type="GO" id="GO:0005576">
    <property type="term" value="C:extracellular region"/>
    <property type="evidence" value="ECO:0007669"/>
    <property type="project" value="UniProtKB-SubCell"/>
</dbReference>
<keyword evidence="12" id="KW-0732">Signal</keyword>
<reference evidence="15" key="1">
    <citation type="submission" date="2025-08" db="UniProtKB">
        <authorList>
            <consortium name="RefSeq"/>
        </authorList>
    </citation>
    <scope>IDENTIFICATION</scope>
    <source>
        <tissue evidence="15">Silk gland</tissue>
    </source>
</reference>
<dbReference type="InterPro" id="IPR043504">
    <property type="entry name" value="Peptidase_S1_PA_chymotrypsin"/>
</dbReference>
<evidence type="ECO:0000256" key="2">
    <source>
        <dbReference type="ARBA" id="ARBA00022656"/>
    </source>
</evidence>
<evidence type="ECO:0000259" key="13">
    <source>
        <dbReference type="PROSITE" id="PS50240"/>
    </source>
</evidence>
<protein>
    <submittedName>
        <fullName evidence="15">Trypsin, alkaline C-like</fullName>
    </submittedName>
</protein>
<dbReference type="SMART" id="SM00020">
    <property type="entry name" value="Tryp_SPc"/>
    <property type="match status" value="1"/>
</dbReference>
<dbReference type="FunFam" id="2.40.10.10:FF:000002">
    <property type="entry name" value="Transmembrane protease serine"/>
    <property type="match status" value="1"/>
</dbReference>
<evidence type="ECO:0000256" key="6">
    <source>
        <dbReference type="ARBA" id="ARBA00023157"/>
    </source>
</evidence>
<keyword evidence="6" id="KW-1015">Disulfide bond</keyword>
<keyword evidence="5 11" id="KW-0720">Serine protease</keyword>
<evidence type="ECO:0000313" key="15">
    <source>
        <dbReference type="RefSeq" id="XP_028029919.1"/>
    </source>
</evidence>
<evidence type="ECO:0000313" key="14">
    <source>
        <dbReference type="Proteomes" id="UP000504629"/>
    </source>
</evidence>
<dbReference type="InterPro" id="IPR018114">
    <property type="entry name" value="TRYPSIN_HIS"/>
</dbReference>
<dbReference type="GO" id="GO:0090729">
    <property type="term" value="F:toxin activity"/>
    <property type="evidence" value="ECO:0007669"/>
    <property type="project" value="UniProtKB-KW"/>
</dbReference>
<dbReference type="RefSeq" id="XP_028029919.1">
    <property type="nucleotide sequence ID" value="XM_028174118.1"/>
</dbReference>
<dbReference type="PROSITE" id="PS00134">
    <property type="entry name" value="TRYPSIN_HIS"/>
    <property type="match status" value="1"/>
</dbReference>
<dbReference type="InterPro" id="IPR033116">
    <property type="entry name" value="TRYPSIN_SER"/>
</dbReference>
<accession>A0A6J2JNM5</accession>
<dbReference type="InterPro" id="IPR050430">
    <property type="entry name" value="Peptidase_S1"/>
</dbReference>
<feature type="chain" id="PRO_5026672144" evidence="12">
    <location>
        <begin position="18"/>
        <end position="255"/>
    </location>
</feature>
<evidence type="ECO:0000256" key="8">
    <source>
        <dbReference type="ARBA" id="ARBA00024195"/>
    </source>
</evidence>
<keyword evidence="2" id="KW-0800">Toxin</keyword>
<dbReference type="PROSITE" id="PS50240">
    <property type="entry name" value="TRYPSIN_DOM"/>
    <property type="match status" value="1"/>
</dbReference>
<organism evidence="14 15">
    <name type="scientific">Bombyx mandarina</name>
    <name type="common">Wild silk moth</name>
    <name type="synonym">Wild silkworm</name>
    <dbReference type="NCBI Taxonomy" id="7092"/>
    <lineage>
        <taxon>Eukaryota</taxon>
        <taxon>Metazoa</taxon>
        <taxon>Ecdysozoa</taxon>
        <taxon>Arthropoda</taxon>
        <taxon>Hexapoda</taxon>
        <taxon>Insecta</taxon>
        <taxon>Pterygota</taxon>
        <taxon>Neoptera</taxon>
        <taxon>Endopterygota</taxon>
        <taxon>Lepidoptera</taxon>
        <taxon>Glossata</taxon>
        <taxon>Ditrysia</taxon>
        <taxon>Bombycoidea</taxon>
        <taxon>Bombycidae</taxon>
        <taxon>Bombycinae</taxon>
        <taxon>Bombyx</taxon>
    </lineage>
</organism>
<comment type="similarity">
    <text evidence="8">Belongs to the peptidase S1 family. CLIP subfamily.</text>
</comment>
<evidence type="ECO:0000256" key="4">
    <source>
        <dbReference type="ARBA" id="ARBA00022801"/>
    </source>
</evidence>
<keyword evidence="10" id="KW-1205">Fibrinolytic toxin</keyword>
<dbReference type="GO" id="GO:0004252">
    <property type="term" value="F:serine-type endopeptidase activity"/>
    <property type="evidence" value="ECO:0007669"/>
    <property type="project" value="InterPro"/>
</dbReference>
<dbReference type="Proteomes" id="UP000504629">
    <property type="component" value="Unplaced"/>
</dbReference>
<feature type="signal peptide" evidence="12">
    <location>
        <begin position="1"/>
        <end position="17"/>
    </location>
</feature>
<dbReference type="InterPro" id="IPR001254">
    <property type="entry name" value="Trypsin_dom"/>
</dbReference>
<dbReference type="InterPro" id="IPR001314">
    <property type="entry name" value="Peptidase_S1A"/>
</dbReference>
<dbReference type="GO" id="GO:0006508">
    <property type="term" value="P:proteolysis"/>
    <property type="evidence" value="ECO:0007669"/>
    <property type="project" value="UniProtKB-KW"/>
</dbReference>
<gene>
    <name evidence="15" type="primary">LOC114242835</name>
</gene>
<evidence type="ECO:0000256" key="3">
    <source>
        <dbReference type="ARBA" id="ARBA00022670"/>
    </source>
</evidence>